<feature type="region of interest" description="Disordered" evidence="1">
    <location>
        <begin position="131"/>
        <end position="187"/>
    </location>
</feature>
<organism evidence="3 4">
    <name type="scientific">Chionoecetes opilio</name>
    <name type="common">Atlantic snow crab</name>
    <name type="synonym">Cancer opilio</name>
    <dbReference type="NCBI Taxonomy" id="41210"/>
    <lineage>
        <taxon>Eukaryota</taxon>
        <taxon>Metazoa</taxon>
        <taxon>Ecdysozoa</taxon>
        <taxon>Arthropoda</taxon>
        <taxon>Crustacea</taxon>
        <taxon>Multicrustacea</taxon>
        <taxon>Malacostraca</taxon>
        <taxon>Eumalacostraca</taxon>
        <taxon>Eucarida</taxon>
        <taxon>Decapoda</taxon>
        <taxon>Pleocyemata</taxon>
        <taxon>Brachyura</taxon>
        <taxon>Eubrachyura</taxon>
        <taxon>Majoidea</taxon>
        <taxon>Majidae</taxon>
        <taxon>Chionoecetes</taxon>
    </lineage>
</organism>
<proteinExistence type="predicted"/>
<dbReference type="AlphaFoldDB" id="A0A8J4YE43"/>
<evidence type="ECO:0008006" key="5">
    <source>
        <dbReference type="Google" id="ProtNLM"/>
    </source>
</evidence>
<gene>
    <name evidence="3" type="ORF">GWK47_004633</name>
</gene>
<comment type="caution">
    <text evidence="3">The sequence shown here is derived from an EMBL/GenBank/DDBJ whole genome shotgun (WGS) entry which is preliminary data.</text>
</comment>
<feature type="signal peptide" evidence="2">
    <location>
        <begin position="1"/>
        <end position="21"/>
    </location>
</feature>
<dbReference type="EMBL" id="JACEEZ010005560">
    <property type="protein sequence ID" value="KAG0725542.1"/>
    <property type="molecule type" value="Genomic_DNA"/>
</dbReference>
<evidence type="ECO:0000313" key="3">
    <source>
        <dbReference type="EMBL" id="KAG0725542.1"/>
    </source>
</evidence>
<reference evidence="3" key="1">
    <citation type="submission" date="2020-07" db="EMBL/GenBank/DDBJ databases">
        <title>The High-quality genome of the commercially important snow crab, Chionoecetes opilio.</title>
        <authorList>
            <person name="Jeong J.-H."/>
            <person name="Ryu S."/>
        </authorList>
    </citation>
    <scope>NUCLEOTIDE SEQUENCE</scope>
    <source>
        <strain evidence="3">MADBK_172401_WGS</strain>
        <tissue evidence="3">Digestive gland</tissue>
    </source>
</reference>
<keyword evidence="2" id="KW-0732">Signal</keyword>
<evidence type="ECO:0000256" key="1">
    <source>
        <dbReference type="SAM" id="MobiDB-lite"/>
    </source>
</evidence>
<dbReference type="Proteomes" id="UP000770661">
    <property type="component" value="Unassembled WGS sequence"/>
</dbReference>
<name>A0A8J4YE43_CHIOP</name>
<feature type="region of interest" description="Disordered" evidence="1">
    <location>
        <begin position="93"/>
        <end position="115"/>
    </location>
</feature>
<sequence length="187" mass="19664">MTNLFMAALCVCAVVWSPTQHSRRRSCGRALGGHGCLAGQRAGRGRHVPLRERHSQHSPPSPSVPPHVGTTVCTWRPLLSPVYLSRHNIYSVPRGSPGTHGPPPAPSAAAPASNVTEQPKVWGRVAKMRAGGVPGVAGPGGRGEGNPGVYASSRLTPSPRSDNWRPTLPLNPPQSAPVLPRAHRVGP</sequence>
<evidence type="ECO:0000313" key="4">
    <source>
        <dbReference type="Proteomes" id="UP000770661"/>
    </source>
</evidence>
<keyword evidence="4" id="KW-1185">Reference proteome</keyword>
<feature type="chain" id="PRO_5035174368" description="Secreted protein" evidence="2">
    <location>
        <begin position="22"/>
        <end position="187"/>
    </location>
</feature>
<feature type="compositionally biased region" description="Gly residues" evidence="1">
    <location>
        <begin position="132"/>
        <end position="146"/>
    </location>
</feature>
<accession>A0A8J4YE43</accession>
<protein>
    <recommendedName>
        <fullName evidence="5">Secreted protein</fullName>
    </recommendedName>
</protein>
<evidence type="ECO:0000256" key="2">
    <source>
        <dbReference type="SAM" id="SignalP"/>
    </source>
</evidence>